<evidence type="ECO:0000256" key="6">
    <source>
        <dbReference type="ARBA" id="ARBA00023242"/>
    </source>
</evidence>
<evidence type="ECO:0000256" key="1">
    <source>
        <dbReference type="ARBA" id="ARBA00004123"/>
    </source>
</evidence>
<dbReference type="EMBL" id="AJVK01008154">
    <property type="status" value="NOT_ANNOTATED_CDS"/>
    <property type="molecule type" value="Genomic_DNA"/>
</dbReference>
<sequence length="275" mass="30484">MLRFPSTNIQMRFDSFVDGPRALGTGAAEVSMEAGVVKMEGGVYEPLNITIPEAGDKKMALASPPGTISATNSCPTSPGGKTFGDYPTYSINNNFQNDLFATPSTSTYGDKKPPYSYAQLIVQSISSSPEKQLTLADIYSFISKTYPYYRTIDSKGWQNSIRHNLSLNRCFIKVPRSQDEPGKGCFWRIDPNSEMKLINKSYRKRRERGQQNYRIPFGMPRSAPASPTHMESERHRRQSPSPDGFELMSAPGSPGANNIVQEYVIPDGNGYNSGH</sequence>
<dbReference type="AlphaFoldDB" id="A0A1B0DPK6"/>
<dbReference type="PANTHER" id="PTHR45881">
    <property type="entry name" value="CHECKPOINT SUPPRESSOR 1-LIKE, ISOFORM A-RELATED"/>
    <property type="match status" value="1"/>
</dbReference>
<organism evidence="8 9">
    <name type="scientific">Phlebotomus papatasi</name>
    <name type="common">Sandfly</name>
    <dbReference type="NCBI Taxonomy" id="29031"/>
    <lineage>
        <taxon>Eukaryota</taxon>
        <taxon>Metazoa</taxon>
        <taxon>Ecdysozoa</taxon>
        <taxon>Arthropoda</taxon>
        <taxon>Hexapoda</taxon>
        <taxon>Insecta</taxon>
        <taxon>Pterygota</taxon>
        <taxon>Neoptera</taxon>
        <taxon>Endopterygota</taxon>
        <taxon>Diptera</taxon>
        <taxon>Nematocera</taxon>
        <taxon>Psychodoidea</taxon>
        <taxon>Psychodidae</taxon>
        <taxon>Phlebotomus</taxon>
        <taxon>Phlebotomus</taxon>
    </lineage>
</organism>
<keyword evidence="6 7" id="KW-0539">Nucleus</keyword>
<dbReference type="InterPro" id="IPR036390">
    <property type="entry name" value="WH_DNA-bd_sf"/>
</dbReference>
<dbReference type="EMBL" id="AJVK01008153">
    <property type="status" value="NOT_ANNOTATED_CDS"/>
    <property type="molecule type" value="Genomic_DNA"/>
</dbReference>
<dbReference type="GO" id="GO:0000981">
    <property type="term" value="F:DNA-binding transcription factor activity, RNA polymerase II-specific"/>
    <property type="evidence" value="ECO:0007669"/>
    <property type="project" value="TreeGrafter"/>
</dbReference>
<evidence type="ECO:0000256" key="2">
    <source>
        <dbReference type="ARBA" id="ARBA00022473"/>
    </source>
</evidence>
<feature type="DNA-binding region" description="Fork-head" evidence="7">
    <location>
        <begin position="112"/>
        <end position="208"/>
    </location>
</feature>
<dbReference type="CDD" id="cd20026">
    <property type="entry name" value="FH_FOXK"/>
    <property type="match status" value="1"/>
</dbReference>
<evidence type="ECO:0000256" key="4">
    <source>
        <dbReference type="ARBA" id="ARBA00023125"/>
    </source>
</evidence>
<dbReference type="SUPFAM" id="SSF46785">
    <property type="entry name" value="Winged helix' DNA-binding domain"/>
    <property type="match status" value="1"/>
</dbReference>
<dbReference type="SMART" id="SM00339">
    <property type="entry name" value="FH"/>
    <property type="match status" value="1"/>
</dbReference>
<keyword evidence="3" id="KW-0805">Transcription regulation</keyword>
<dbReference type="GO" id="GO:0000978">
    <property type="term" value="F:RNA polymerase II cis-regulatory region sequence-specific DNA binding"/>
    <property type="evidence" value="ECO:0007669"/>
    <property type="project" value="TreeGrafter"/>
</dbReference>
<protein>
    <submittedName>
        <fullName evidence="8">Uncharacterized protein</fullName>
    </submittedName>
</protein>
<dbReference type="Gene3D" id="1.10.10.10">
    <property type="entry name" value="Winged helix-like DNA-binding domain superfamily/Winged helix DNA-binding domain"/>
    <property type="match status" value="1"/>
</dbReference>
<dbReference type="PROSITE" id="PS50039">
    <property type="entry name" value="FORK_HEAD_3"/>
    <property type="match status" value="1"/>
</dbReference>
<dbReference type="EMBL" id="AJVK01008152">
    <property type="status" value="NOT_ANNOTATED_CDS"/>
    <property type="molecule type" value="Genomic_DNA"/>
</dbReference>
<evidence type="ECO:0000256" key="5">
    <source>
        <dbReference type="ARBA" id="ARBA00023163"/>
    </source>
</evidence>
<dbReference type="Proteomes" id="UP000092462">
    <property type="component" value="Unassembled WGS sequence"/>
</dbReference>
<dbReference type="InterPro" id="IPR036388">
    <property type="entry name" value="WH-like_DNA-bd_sf"/>
</dbReference>
<evidence type="ECO:0000313" key="9">
    <source>
        <dbReference type="Proteomes" id="UP000092462"/>
    </source>
</evidence>
<dbReference type="VEuPathDB" id="VectorBase:PPAPM1_005313"/>
<reference evidence="8" key="1">
    <citation type="submission" date="2022-08" db="UniProtKB">
        <authorList>
            <consortium name="EnsemblMetazoa"/>
        </authorList>
    </citation>
    <scope>IDENTIFICATION</scope>
    <source>
        <strain evidence="8">Israel</strain>
    </source>
</reference>
<accession>A0A1B0DPK6</accession>
<dbReference type="PROSITE" id="PS00658">
    <property type="entry name" value="FORK_HEAD_2"/>
    <property type="match status" value="1"/>
</dbReference>
<dbReference type="InterPro" id="IPR001766">
    <property type="entry name" value="Fork_head_dom"/>
</dbReference>
<dbReference type="GO" id="GO:0005634">
    <property type="term" value="C:nucleus"/>
    <property type="evidence" value="ECO:0007669"/>
    <property type="project" value="UniProtKB-SubCell"/>
</dbReference>
<keyword evidence="9" id="KW-1185">Reference proteome</keyword>
<dbReference type="InterPro" id="IPR030456">
    <property type="entry name" value="TF_fork_head_CS_2"/>
</dbReference>
<keyword evidence="5" id="KW-0804">Transcription</keyword>
<dbReference type="Pfam" id="PF00250">
    <property type="entry name" value="Forkhead"/>
    <property type="match status" value="1"/>
</dbReference>
<evidence type="ECO:0000256" key="7">
    <source>
        <dbReference type="PROSITE-ProRule" id="PRU00089"/>
    </source>
</evidence>
<dbReference type="FunFam" id="1.10.10.10:FF:000030">
    <property type="entry name" value="Forkhead box protein K2"/>
    <property type="match status" value="1"/>
</dbReference>
<evidence type="ECO:0000313" key="8">
    <source>
        <dbReference type="EnsemblMetazoa" id="PPAI010442-PA"/>
    </source>
</evidence>
<proteinExistence type="predicted"/>
<name>A0A1B0DPK6_PHLPP</name>
<comment type="subcellular location">
    <subcellularLocation>
        <location evidence="1 7">Nucleus</location>
    </subcellularLocation>
</comment>
<dbReference type="VEuPathDB" id="VectorBase:PPAI010442"/>
<dbReference type="PANTHER" id="PTHR45881:SF7">
    <property type="entry name" value="CHECKPOINT SUPPRESSOR 1-LIKE, ISOFORM A-RELATED"/>
    <property type="match status" value="1"/>
</dbReference>
<keyword evidence="4 7" id="KW-0238">DNA-binding</keyword>
<keyword evidence="2" id="KW-0217">Developmental protein</keyword>
<dbReference type="PRINTS" id="PR00053">
    <property type="entry name" value="FORKHEAD"/>
</dbReference>
<dbReference type="EnsemblMetazoa" id="PPAI010442-RA">
    <property type="protein sequence ID" value="PPAI010442-PA"/>
    <property type="gene ID" value="PPAI010442"/>
</dbReference>
<evidence type="ECO:0000256" key="3">
    <source>
        <dbReference type="ARBA" id="ARBA00023015"/>
    </source>
</evidence>
<dbReference type="EMBL" id="AJVK01008155">
    <property type="status" value="NOT_ANNOTATED_CDS"/>
    <property type="molecule type" value="Genomic_DNA"/>
</dbReference>